<proteinExistence type="predicted"/>
<evidence type="ECO:0000313" key="1">
    <source>
        <dbReference type="EMBL" id="MET3771789.1"/>
    </source>
</evidence>
<protein>
    <submittedName>
        <fullName evidence="1">Uncharacterized protein</fullName>
    </submittedName>
</protein>
<evidence type="ECO:0000313" key="2">
    <source>
        <dbReference type="Proteomes" id="UP001549207"/>
    </source>
</evidence>
<comment type="caution">
    <text evidence="1">The sequence shown here is derived from an EMBL/GenBank/DDBJ whole genome shotgun (WGS) entry which is preliminary data.</text>
</comment>
<name>A0ACC6TDF2_9MICC</name>
<gene>
    <name evidence="1" type="ORF">ABIC98_001426</name>
</gene>
<sequence>MDPGKVRRAELRSGFSRGFRVPASRRIRSAPARRTAGTSGADLSHSVLQWFAIIAPLTTIATALAFWFGWTMTSTRTAYFGIDQSVLEYSTVDYLLRSADALIVPAIFILLITIVCVAIHALTASIIRRGAGLGFVQIGAGTVLLAGISVTALGVWTMFEELPFAVPFLFEPAALGGGIAVSAYAFWVLRRVAFAGQRGRRLPMWEKLGYVSVVLLVVLALFWACSSYAGALGTGRSRDYARDLHKRPSVTVYSLHSLALGSSVREEKVTAPGAKYGFKYTGLKFVTLSSDKYFLLPADWSRGRGVAIVLEESPEYRVEFEPGEG</sequence>
<organism evidence="1 2">
    <name type="scientific">Arthrobacter nitrophenolicus</name>
    <dbReference type="NCBI Taxonomy" id="683150"/>
    <lineage>
        <taxon>Bacteria</taxon>
        <taxon>Bacillati</taxon>
        <taxon>Actinomycetota</taxon>
        <taxon>Actinomycetes</taxon>
        <taxon>Micrococcales</taxon>
        <taxon>Micrococcaceae</taxon>
        <taxon>Arthrobacter</taxon>
    </lineage>
</organism>
<keyword evidence="2" id="KW-1185">Reference proteome</keyword>
<reference evidence="1" key="1">
    <citation type="submission" date="2024-06" db="EMBL/GenBank/DDBJ databases">
        <title>Genomic Encyclopedia of Type Strains, Phase IV (KMG-IV): sequencing the most valuable type-strain genomes for metagenomic binning, comparative biology and taxonomic classification.</title>
        <authorList>
            <person name="Goeker M."/>
        </authorList>
    </citation>
    <scope>NUCLEOTIDE SEQUENCE</scope>
    <source>
        <strain evidence="1">SJCon</strain>
    </source>
</reference>
<dbReference type="Proteomes" id="UP001549207">
    <property type="component" value="Unassembled WGS sequence"/>
</dbReference>
<dbReference type="EMBL" id="JBEPNJ010000004">
    <property type="protein sequence ID" value="MET3771789.1"/>
    <property type="molecule type" value="Genomic_DNA"/>
</dbReference>
<accession>A0ACC6TDF2</accession>